<dbReference type="PROSITE" id="PS01081">
    <property type="entry name" value="HTH_TETR_1"/>
    <property type="match status" value="1"/>
</dbReference>
<dbReference type="EMBL" id="RZNX01000003">
    <property type="protein sequence ID" value="RUT31684.1"/>
    <property type="molecule type" value="Genomic_DNA"/>
</dbReference>
<dbReference type="InterPro" id="IPR023772">
    <property type="entry name" value="DNA-bd_HTH_TetR-type_CS"/>
</dbReference>
<evidence type="ECO:0000313" key="4">
    <source>
        <dbReference type="EMBL" id="RUT31684.1"/>
    </source>
</evidence>
<keyword evidence="1 2" id="KW-0238">DNA-binding</keyword>
<comment type="caution">
    <text evidence="4">The sequence shown here is derived from an EMBL/GenBank/DDBJ whole genome shotgun (WGS) entry which is preliminary data.</text>
</comment>
<dbReference type="GO" id="GO:0006355">
    <property type="term" value="P:regulation of DNA-templated transcription"/>
    <property type="evidence" value="ECO:0007669"/>
    <property type="project" value="UniProtKB-ARBA"/>
</dbReference>
<gene>
    <name evidence="4" type="ORF">EJP77_09845</name>
</gene>
<sequence>MNHNDCDIKMRILLSSRKLFAKQGYEGTSVRQICEDAGANVALISYHFGGKEKVFTALFEKFFPGKLMSDYSERLSDPISGLRLLISEIIHFTFQDRELSSIVQQEVMMDSPRRDIVMEFLYPVWSKVRELLLKGKEGGIFEFDSLSNTLLMVIGAALAHKRVYNFERLIAEEEMNPEQIPEQTVKFILRGLGVKDA</sequence>
<dbReference type="GO" id="GO:0003677">
    <property type="term" value="F:DNA binding"/>
    <property type="evidence" value="ECO:0007669"/>
    <property type="project" value="UniProtKB-UniRule"/>
</dbReference>
<dbReference type="Pfam" id="PF00440">
    <property type="entry name" value="TetR_N"/>
    <property type="match status" value="1"/>
</dbReference>
<dbReference type="InterPro" id="IPR009057">
    <property type="entry name" value="Homeodomain-like_sf"/>
</dbReference>
<dbReference type="AlphaFoldDB" id="A0A433XCL5"/>
<protein>
    <submittedName>
        <fullName evidence="4">TetR/AcrR family transcriptional regulator</fullName>
    </submittedName>
</protein>
<dbReference type="OrthoDB" id="9789566at2"/>
<dbReference type="SUPFAM" id="SSF46689">
    <property type="entry name" value="Homeodomain-like"/>
    <property type="match status" value="1"/>
</dbReference>
<dbReference type="PROSITE" id="PS50977">
    <property type="entry name" value="HTH_TETR_2"/>
    <property type="match status" value="1"/>
</dbReference>
<dbReference type="SUPFAM" id="SSF48498">
    <property type="entry name" value="Tetracyclin repressor-like, C-terminal domain"/>
    <property type="match status" value="1"/>
</dbReference>
<dbReference type="Gene3D" id="1.10.10.60">
    <property type="entry name" value="Homeodomain-like"/>
    <property type="match status" value="1"/>
</dbReference>
<reference evidence="4 5" key="1">
    <citation type="submission" date="2018-12" db="EMBL/GenBank/DDBJ databases">
        <authorList>
            <person name="Sun L."/>
            <person name="Chen Z."/>
        </authorList>
    </citation>
    <scope>NUCLEOTIDE SEQUENCE [LARGE SCALE GENOMIC DNA]</scope>
    <source>
        <strain evidence="4 5">3-5-3</strain>
    </source>
</reference>
<dbReference type="InterPro" id="IPR036271">
    <property type="entry name" value="Tet_transcr_reg_TetR-rel_C_sf"/>
</dbReference>
<dbReference type="PANTHER" id="PTHR30328">
    <property type="entry name" value="TRANSCRIPTIONAL REPRESSOR"/>
    <property type="match status" value="1"/>
</dbReference>
<accession>A0A433XCL5</accession>
<feature type="DNA-binding region" description="H-T-H motif" evidence="2">
    <location>
        <begin position="29"/>
        <end position="48"/>
    </location>
</feature>
<dbReference type="Gene3D" id="1.10.357.10">
    <property type="entry name" value="Tetracycline Repressor, domain 2"/>
    <property type="match status" value="1"/>
</dbReference>
<dbReference type="Proteomes" id="UP000272464">
    <property type="component" value="Unassembled WGS sequence"/>
</dbReference>
<evidence type="ECO:0000256" key="1">
    <source>
        <dbReference type="ARBA" id="ARBA00023125"/>
    </source>
</evidence>
<feature type="domain" description="HTH tetR-type" evidence="3">
    <location>
        <begin position="6"/>
        <end position="66"/>
    </location>
</feature>
<dbReference type="InterPro" id="IPR001647">
    <property type="entry name" value="HTH_TetR"/>
</dbReference>
<dbReference type="RefSeq" id="WP_127199064.1">
    <property type="nucleotide sequence ID" value="NZ_RZNX01000003.1"/>
</dbReference>
<dbReference type="PRINTS" id="PR00455">
    <property type="entry name" value="HTHTETR"/>
</dbReference>
<evidence type="ECO:0000259" key="3">
    <source>
        <dbReference type="PROSITE" id="PS50977"/>
    </source>
</evidence>
<dbReference type="PANTHER" id="PTHR30328:SF54">
    <property type="entry name" value="HTH-TYPE TRANSCRIPTIONAL REPRESSOR SCO4008"/>
    <property type="match status" value="1"/>
</dbReference>
<dbReference type="InterPro" id="IPR050109">
    <property type="entry name" value="HTH-type_TetR-like_transc_reg"/>
</dbReference>
<name>A0A433XCL5_9BACL</name>
<evidence type="ECO:0000256" key="2">
    <source>
        <dbReference type="PROSITE-ProRule" id="PRU00335"/>
    </source>
</evidence>
<proteinExistence type="predicted"/>
<evidence type="ECO:0000313" key="5">
    <source>
        <dbReference type="Proteomes" id="UP000272464"/>
    </source>
</evidence>
<organism evidence="4 5">
    <name type="scientific">Paenibacillus zeisoli</name>
    <dbReference type="NCBI Taxonomy" id="2496267"/>
    <lineage>
        <taxon>Bacteria</taxon>
        <taxon>Bacillati</taxon>
        <taxon>Bacillota</taxon>
        <taxon>Bacilli</taxon>
        <taxon>Bacillales</taxon>
        <taxon>Paenibacillaceae</taxon>
        <taxon>Paenibacillus</taxon>
    </lineage>
</organism>
<keyword evidence="5" id="KW-1185">Reference proteome</keyword>